<comment type="caution">
    <text evidence="3">The sequence shown here is derived from an EMBL/GenBank/DDBJ whole genome shotgun (WGS) entry which is preliminary data.</text>
</comment>
<feature type="compositionally biased region" description="Low complexity" evidence="1">
    <location>
        <begin position="56"/>
        <end position="67"/>
    </location>
</feature>
<feature type="region of interest" description="Disordered" evidence="1">
    <location>
        <begin position="542"/>
        <end position="614"/>
    </location>
</feature>
<evidence type="ECO:0000259" key="2">
    <source>
        <dbReference type="Pfam" id="PF25505"/>
    </source>
</evidence>
<dbReference type="InterPro" id="IPR057473">
    <property type="entry name" value="ARM_CPL3"/>
</dbReference>
<evidence type="ECO:0000313" key="4">
    <source>
        <dbReference type="Proteomes" id="UP001291926"/>
    </source>
</evidence>
<evidence type="ECO:0000256" key="1">
    <source>
        <dbReference type="SAM" id="MobiDB-lite"/>
    </source>
</evidence>
<name>A0ABR0DVJ8_9LAMI</name>
<feature type="region of interest" description="Disordered" evidence="1">
    <location>
        <begin position="451"/>
        <end position="496"/>
    </location>
</feature>
<dbReference type="Proteomes" id="UP001291926">
    <property type="component" value="Unassembled WGS sequence"/>
</dbReference>
<gene>
    <name evidence="3" type="ORF">RD792_017934</name>
</gene>
<organism evidence="3 4">
    <name type="scientific">Penstemon davidsonii</name>
    <dbReference type="NCBI Taxonomy" id="160366"/>
    <lineage>
        <taxon>Eukaryota</taxon>
        <taxon>Viridiplantae</taxon>
        <taxon>Streptophyta</taxon>
        <taxon>Embryophyta</taxon>
        <taxon>Tracheophyta</taxon>
        <taxon>Spermatophyta</taxon>
        <taxon>Magnoliopsida</taxon>
        <taxon>eudicotyledons</taxon>
        <taxon>Gunneridae</taxon>
        <taxon>Pentapetalae</taxon>
        <taxon>asterids</taxon>
        <taxon>lamiids</taxon>
        <taxon>Lamiales</taxon>
        <taxon>Plantaginaceae</taxon>
        <taxon>Cheloneae</taxon>
        <taxon>Penstemon</taxon>
    </lineage>
</organism>
<evidence type="ECO:0000313" key="3">
    <source>
        <dbReference type="EMBL" id="KAK4493205.1"/>
    </source>
</evidence>
<sequence>MEDDCKEQEVVKVVIHDVEEGEISDSASVEEISEESFNTKQTPLPSPPAASAITVNSNNSNAKNNSSSGGGSGTGTRVWTMRDVYKYQISSRTSYSGLYNLAWAQAVNNKPLDEVFVMMEDNNSKDNKNGSNNDVSNVSNPNGNEESKVVIDVEEGELEEGEIDLDSDVIVADEGFNMEIEDANNEVLDLRKQFDSIKKELTSLNLIDAEKSFDRICSNLKKLADSLKKLVVESSSSERYSLVQLLLTALQSVNSVFSSMDQRPKEQNRDVVLRLLVHIISLKPPLFSSQQLKEMEVIMSSVDSLADPLCKDNNNKKKQLREGCNKVDSKNMESKKGETELWATGSLDLTEQSFSLEYSKSGLVNPKHKGVALPLLDLHKDHDADSLPSPTRELSEPLPFDKGFVLGHGLVKPEWPVPRRTLGRGNSVMHPYETDAVKAVSSYQQKFNRSSFYTNNELPSPTPSEEADTGDCEMSEEVSSSVIHKASSSVNTSSLGQPIVSSVNSSILGQSAVSYTAGMAIGGQGFSKSGIVSSASNNPNLVVKSSSAKSRDPRLRLANSDAGSRNLNHGPSAIENNVPRLDPIGTTSSHKKNTVEKQVLDGPAPKRQRNESTDSGFLYDVQAITGIGGSLEDRGTAGIPVTNSYLTQGSVFNGSRNLASNTTNLTTHGNEKFQIVGQNTTLPVSSLTTNLPLSGTASTSPVMTPATTLSVNSSFTLPITSQSANLPMKDSSSTASLHSLLKDIAVNPSIWMNILKMEHQRSSSNNRSMTQASDSNTLLGAVPSTNGAPYNSSMLGHLSAAIAQTPPPPVSVVGTCTCSLLLLFSFNSKTCLDAFLVALGRVVF</sequence>
<feature type="region of interest" description="Disordered" evidence="1">
    <location>
        <begin position="313"/>
        <end position="337"/>
    </location>
</feature>
<reference evidence="3 4" key="1">
    <citation type="journal article" date="2023" name="bioRxiv">
        <title>Genome report: Whole genome sequence and annotation of Penstemon davidsonii.</title>
        <authorList>
            <person name="Ostevik K.L."/>
            <person name="Alabady M."/>
            <person name="Zhang M."/>
            <person name="Rausher M.D."/>
        </authorList>
    </citation>
    <scope>NUCLEOTIDE SEQUENCE [LARGE SCALE GENOMIC DNA]</scope>
    <source>
        <strain evidence="3">DNT005</strain>
        <tissue evidence="3">Whole leaf</tissue>
    </source>
</reference>
<feature type="region of interest" description="Disordered" evidence="1">
    <location>
        <begin position="122"/>
        <end position="147"/>
    </location>
</feature>
<feature type="compositionally biased region" description="Low complexity" evidence="1">
    <location>
        <begin position="478"/>
        <end position="490"/>
    </location>
</feature>
<accession>A0ABR0DVJ8</accession>
<proteinExistence type="predicted"/>
<feature type="compositionally biased region" description="Low complexity" evidence="1">
    <location>
        <begin position="129"/>
        <end position="144"/>
    </location>
</feature>
<dbReference type="EMBL" id="JAYDYQ010000686">
    <property type="protein sequence ID" value="KAK4493205.1"/>
    <property type="molecule type" value="Genomic_DNA"/>
</dbReference>
<feature type="region of interest" description="Disordered" evidence="1">
    <location>
        <begin position="22"/>
        <end position="77"/>
    </location>
</feature>
<keyword evidence="4" id="KW-1185">Reference proteome</keyword>
<protein>
    <recommendedName>
        <fullName evidence="2">CPL3 ARM repeat domain-containing protein</fullName>
    </recommendedName>
</protein>
<feature type="compositionally biased region" description="Acidic residues" evidence="1">
    <location>
        <begin position="465"/>
        <end position="476"/>
    </location>
</feature>
<dbReference type="Pfam" id="PF25505">
    <property type="entry name" value="ARM_CPL3"/>
    <property type="match status" value="1"/>
</dbReference>
<feature type="domain" description="CPL3 ARM repeat" evidence="2">
    <location>
        <begin position="195"/>
        <end position="309"/>
    </location>
</feature>